<dbReference type="Proteomes" id="UP001357223">
    <property type="component" value="Chromosome"/>
</dbReference>
<dbReference type="RefSeq" id="WP_338453070.1">
    <property type="nucleotide sequence ID" value="NZ_CP137640.1"/>
</dbReference>
<evidence type="ECO:0000256" key="1">
    <source>
        <dbReference type="ARBA" id="ARBA00006754"/>
    </source>
</evidence>
<sequence length="526" mass="61399">MLTFQELICASPFYHVEIIGGWKGKENSFSIVEDDTACLDKPVLFIIPSNAEKISMLDEYVTIQSVKGILIYGKTEPYIPRKTLEFIETLNKPVLFLKDDINPFSLKKTAADLAQLKTMGLYHYVYEHSTNYWLSLLQEQGLEGFLQRISLFIGQEIFLLNEHFYLHPIYEESGIRGQFKHLASLFYQQSAGNSKNEIFTMIKDGQHHYFLIPVISGNHHFGFILFQEQPSMMIDVYIEQVIHTIPALLSYYKNEESVLKAHQSYKENFLYNLLYNNLESEQQLIKQGKQWGWDFTMPTELMVLRINQKNKMAKTSIDTASVMRKIRSLISSQFLQVITFLLQGDIIIIVFDSENLLPKHRKELSLSLAQQLFNKLEQGLSDLECQIGIGRHYASNLELFRSFYEAKLALELGKYEIRHKAVRHFEDIGIARLLSNIHQHKLHEYYTEVLKDILVDKENSTIYLDTLHAFFQNNADINQTAEQLYIHPNTLRKRIKKIESILNIDFNQLDDLLEIYVTLKIMKMIK</sequence>
<reference evidence="4 5" key="1">
    <citation type="submission" date="2023-10" db="EMBL/GenBank/DDBJ databases">
        <title>Niallia locisalis sp.nov. isolated from a salt pond sample.</title>
        <authorList>
            <person name="Li X.-J."/>
            <person name="Dong L."/>
        </authorList>
    </citation>
    <scope>NUCLEOTIDE SEQUENCE [LARGE SCALE GENOMIC DNA]</scope>
    <source>
        <strain evidence="4 5">DSM 29761</strain>
    </source>
</reference>
<dbReference type="Pfam" id="PF13556">
    <property type="entry name" value="HTH_30"/>
    <property type="match status" value="1"/>
</dbReference>
<dbReference type="Pfam" id="PF17853">
    <property type="entry name" value="GGDEF_2"/>
    <property type="match status" value="1"/>
</dbReference>
<name>A0ABZ2CK77_9BACI</name>
<dbReference type="InterPro" id="IPR051448">
    <property type="entry name" value="CdaR-like_regulators"/>
</dbReference>
<evidence type="ECO:0000259" key="2">
    <source>
        <dbReference type="Pfam" id="PF13556"/>
    </source>
</evidence>
<feature type="domain" description="CdaR GGDEF-like" evidence="3">
    <location>
        <begin position="280"/>
        <end position="412"/>
    </location>
</feature>
<dbReference type="PANTHER" id="PTHR33744:SF15">
    <property type="entry name" value="CARBOHYDRATE DIACID REGULATOR"/>
    <property type="match status" value="1"/>
</dbReference>
<evidence type="ECO:0000313" key="5">
    <source>
        <dbReference type="Proteomes" id="UP001357223"/>
    </source>
</evidence>
<dbReference type="InterPro" id="IPR025736">
    <property type="entry name" value="PucR_C-HTH_dom"/>
</dbReference>
<dbReference type="PANTHER" id="PTHR33744">
    <property type="entry name" value="CARBOHYDRATE DIACID REGULATOR"/>
    <property type="match status" value="1"/>
</dbReference>
<dbReference type="InterPro" id="IPR041522">
    <property type="entry name" value="CdaR_GGDEF"/>
</dbReference>
<evidence type="ECO:0000259" key="3">
    <source>
        <dbReference type="Pfam" id="PF17853"/>
    </source>
</evidence>
<organism evidence="4 5">
    <name type="scientific">Niallia oryzisoli</name>
    <dbReference type="NCBI Taxonomy" id="1737571"/>
    <lineage>
        <taxon>Bacteria</taxon>
        <taxon>Bacillati</taxon>
        <taxon>Bacillota</taxon>
        <taxon>Bacilli</taxon>
        <taxon>Bacillales</taxon>
        <taxon>Bacillaceae</taxon>
        <taxon>Niallia</taxon>
    </lineage>
</organism>
<dbReference type="InterPro" id="IPR042070">
    <property type="entry name" value="PucR_C-HTH_sf"/>
</dbReference>
<protein>
    <submittedName>
        <fullName evidence="4">Helix-turn-helix domain-containing protein</fullName>
    </submittedName>
</protein>
<gene>
    <name evidence="4" type="ORF">R4Z09_15085</name>
</gene>
<dbReference type="EMBL" id="CP137640">
    <property type="protein sequence ID" value="WVX84197.1"/>
    <property type="molecule type" value="Genomic_DNA"/>
</dbReference>
<accession>A0ABZ2CK77</accession>
<keyword evidence="5" id="KW-1185">Reference proteome</keyword>
<evidence type="ECO:0000313" key="4">
    <source>
        <dbReference type="EMBL" id="WVX84197.1"/>
    </source>
</evidence>
<dbReference type="Gene3D" id="1.10.10.2840">
    <property type="entry name" value="PucR C-terminal helix-turn-helix domain"/>
    <property type="match status" value="1"/>
</dbReference>
<feature type="domain" description="PucR C-terminal helix-turn-helix" evidence="2">
    <location>
        <begin position="463"/>
        <end position="521"/>
    </location>
</feature>
<comment type="similarity">
    <text evidence="1">Belongs to the CdaR family.</text>
</comment>
<proteinExistence type="inferred from homology"/>